<protein>
    <submittedName>
        <fullName evidence="1">Uncharacterized protein</fullName>
    </submittedName>
</protein>
<name>A0A1F5EVE7_9BACT</name>
<evidence type="ECO:0000313" key="1">
    <source>
        <dbReference type="EMBL" id="OGD71340.1"/>
    </source>
</evidence>
<dbReference type="EMBL" id="MFAH01000028">
    <property type="protein sequence ID" value="OGD71340.1"/>
    <property type="molecule type" value="Genomic_DNA"/>
</dbReference>
<evidence type="ECO:0000313" key="2">
    <source>
        <dbReference type="Proteomes" id="UP000177390"/>
    </source>
</evidence>
<gene>
    <name evidence="1" type="ORF">A3D09_01055</name>
</gene>
<proteinExistence type="predicted"/>
<dbReference type="AlphaFoldDB" id="A0A1F5EVE7"/>
<comment type="caution">
    <text evidence="1">The sequence shown here is derived from an EMBL/GenBank/DDBJ whole genome shotgun (WGS) entry which is preliminary data.</text>
</comment>
<organism evidence="1 2">
    <name type="scientific">Candidatus Collierbacteria bacterium RIFCSPHIGHO2_02_FULL_49_10</name>
    <dbReference type="NCBI Taxonomy" id="1817723"/>
    <lineage>
        <taxon>Bacteria</taxon>
        <taxon>Candidatus Collieribacteriota</taxon>
    </lineage>
</organism>
<sequence length="94" mass="10648">MIAAIVEWETSRGEMVLELSKKIEVLSERAEIIALRNLSLLMMEIGELRGERHRDLLTAAYIPAYNAIVEKLQGEGFSRREISAAVHKRALVWG</sequence>
<dbReference type="Proteomes" id="UP000177390">
    <property type="component" value="Unassembled WGS sequence"/>
</dbReference>
<reference evidence="1 2" key="1">
    <citation type="journal article" date="2016" name="Nat. Commun.">
        <title>Thousands of microbial genomes shed light on interconnected biogeochemical processes in an aquifer system.</title>
        <authorList>
            <person name="Anantharaman K."/>
            <person name="Brown C.T."/>
            <person name="Hug L.A."/>
            <person name="Sharon I."/>
            <person name="Castelle C.J."/>
            <person name="Probst A.J."/>
            <person name="Thomas B.C."/>
            <person name="Singh A."/>
            <person name="Wilkins M.J."/>
            <person name="Karaoz U."/>
            <person name="Brodie E.L."/>
            <person name="Williams K.H."/>
            <person name="Hubbard S.S."/>
            <person name="Banfield J.F."/>
        </authorList>
    </citation>
    <scope>NUCLEOTIDE SEQUENCE [LARGE SCALE GENOMIC DNA]</scope>
</reference>
<accession>A0A1F5EVE7</accession>